<keyword evidence="4" id="KW-0238">DNA-binding</keyword>
<evidence type="ECO:0000256" key="2">
    <source>
        <dbReference type="ARBA" id="ARBA00022723"/>
    </source>
</evidence>
<dbReference type="PANTHER" id="PTHR47338:SF7">
    <property type="entry name" value="ZN(II)2CYS6 TRANSCRIPTION FACTOR (EUROFUNG)"/>
    <property type="match status" value="1"/>
</dbReference>
<dbReference type="VEuPathDB" id="FungiDB:BO71DRAFT_440979"/>
<keyword evidence="2" id="KW-0479">Metal-binding</keyword>
<gene>
    <name evidence="9" type="ORF">BO71DRAFT_440979</name>
</gene>
<dbReference type="PROSITE" id="PS00463">
    <property type="entry name" value="ZN2_CY6_FUNGAL_1"/>
    <property type="match status" value="1"/>
</dbReference>
<accession>A0A319DT29</accession>
<dbReference type="InterPro" id="IPR007219">
    <property type="entry name" value="XnlR_reg_dom"/>
</dbReference>
<evidence type="ECO:0000256" key="5">
    <source>
        <dbReference type="ARBA" id="ARBA00023163"/>
    </source>
</evidence>
<dbReference type="PANTHER" id="PTHR47338">
    <property type="entry name" value="ZN(II)2CYS6 TRANSCRIPTION FACTOR (EUROFUNG)-RELATED"/>
    <property type="match status" value="1"/>
</dbReference>
<sequence>MYRLFIDTHTGQQSHSHMSDNLQASSPRGLPHDRDNHAVVAEAGVTPSPRKRCLTCRARKVKCDEIHPVCHRCRKYAVECCWADESPRQRLAAPPSIPSTSATSRLPACLACRYARSKCSKARPSCSQCQYSGRQCQYPEPPEGRSLSSTAEEWMKRLRRGASPHQEVPQINPPNETVLALPSPRPAQVQGLSRDRTGHNESGPETIQIDLPNSRVTEPIHNTSPITSIGLPDQDRIERLAVAFFRHVHVYRANAFLHRDHTIAAIRERTLSEAIVLALCATGARFTSPPESDDVAKEWAAKSGLGVMTATESSRETIATSLLLAIYTQQAGRFTQSHLWSTIAISQAVNLGLHREAPPGTRSFVHSERDRRLFFACYASNRLIANGTPESIQCPASRIKLRLPCDGFNFQMELSVETPESVLEGDDSNVPAWMYKNVGVMGFWVRLVGVRVMIKRYFHTLREIMAVVRESRSVPGVSTDIPKPWIPNSPFQACMAKLASLRETLPARLQLTRDRVVRRHSEPALGQVVMFYLWWNECHLELCSVALAGYPQSLTEEILSTAPNGWVEQARQSSLRHAQAIADILAMVARETPGEPQVIYDHTIAHVVYLSIRVQLELDTAGDTECTKLKDRVDIMLAFVERTSVYFHSVYLVLKELRRMLARHGLLFQSPLEPESRPETPPLPWFRRQKNLDINRLSEKATFEEANLDAILLELLPDCTAYGTTSWIRGHESNESMPSAPQHSCTATWDPLPDGWIAAPTSNPTATPWSAEAELSRFDPLLPEFTLPHLEDVSGAEAFVSSGPFPFGALES</sequence>
<reference evidence="9 10" key="1">
    <citation type="submission" date="2018-02" db="EMBL/GenBank/DDBJ databases">
        <title>The genomes of Aspergillus section Nigri reveals drivers in fungal speciation.</title>
        <authorList>
            <consortium name="DOE Joint Genome Institute"/>
            <person name="Vesth T.C."/>
            <person name="Nybo J."/>
            <person name="Theobald S."/>
            <person name="Brandl J."/>
            <person name="Frisvad J.C."/>
            <person name="Nielsen K.F."/>
            <person name="Lyhne E.K."/>
            <person name="Kogle M.E."/>
            <person name="Kuo A."/>
            <person name="Riley R."/>
            <person name="Clum A."/>
            <person name="Nolan M."/>
            <person name="Lipzen A."/>
            <person name="Salamov A."/>
            <person name="Henrissat B."/>
            <person name="Wiebenga A."/>
            <person name="De vries R.P."/>
            <person name="Grigoriev I.V."/>
            <person name="Mortensen U.H."/>
            <person name="Andersen M.R."/>
            <person name="Baker S.E."/>
        </authorList>
    </citation>
    <scope>NUCLEOTIDE SEQUENCE [LARGE SCALE GENOMIC DNA]</scope>
    <source>
        <strain evidence="9 10">CBS 707.79</strain>
    </source>
</reference>
<dbReference type="Proteomes" id="UP000247810">
    <property type="component" value="Unassembled WGS sequence"/>
</dbReference>
<feature type="compositionally biased region" description="Polar residues" evidence="7">
    <location>
        <begin position="9"/>
        <end position="26"/>
    </location>
</feature>
<dbReference type="GO" id="GO:0006351">
    <property type="term" value="P:DNA-templated transcription"/>
    <property type="evidence" value="ECO:0007669"/>
    <property type="project" value="InterPro"/>
</dbReference>
<evidence type="ECO:0000256" key="1">
    <source>
        <dbReference type="ARBA" id="ARBA00004123"/>
    </source>
</evidence>
<dbReference type="SUPFAM" id="SSF57701">
    <property type="entry name" value="Zn2/Cys6 DNA-binding domain"/>
    <property type="match status" value="2"/>
</dbReference>
<dbReference type="InterPro" id="IPR001138">
    <property type="entry name" value="Zn2Cys6_DnaBD"/>
</dbReference>
<dbReference type="OrthoDB" id="2563500at2759"/>
<comment type="subcellular location">
    <subcellularLocation>
        <location evidence="1">Nucleus</location>
    </subcellularLocation>
</comment>
<dbReference type="InterPro" id="IPR036864">
    <property type="entry name" value="Zn2-C6_fun-type_DNA-bd_sf"/>
</dbReference>
<dbReference type="GO" id="GO:0003677">
    <property type="term" value="F:DNA binding"/>
    <property type="evidence" value="ECO:0007669"/>
    <property type="project" value="UniProtKB-KW"/>
</dbReference>
<dbReference type="STRING" id="1448320.A0A319DT29"/>
<dbReference type="EMBL" id="KZ825870">
    <property type="protein sequence ID" value="PYH94463.1"/>
    <property type="molecule type" value="Genomic_DNA"/>
</dbReference>
<evidence type="ECO:0000256" key="4">
    <source>
        <dbReference type="ARBA" id="ARBA00023125"/>
    </source>
</evidence>
<proteinExistence type="predicted"/>
<dbReference type="Pfam" id="PF04082">
    <property type="entry name" value="Fungal_trans"/>
    <property type="match status" value="1"/>
</dbReference>
<organism evidence="9 10">
    <name type="scientific">Aspergillus ellipticus CBS 707.79</name>
    <dbReference type="NCBI Taxonomy" id="1448320"/>
    <lineage>
        <taxon>Eukaryota</taxon>
        <taxon>Fungi</taxon>
        <taxon>Dikarya</taxon>
        <taxon>Ascomycota</taxon>
        <taxon>Pezizomycotina</taxon>
        <taxon>Eurotiomycetes</taxon>
        <taxon>Eurotiomycetidae</taxon>
        <taxon>Eurotiales</taxon>
        <taxon>Aspergillaceae</taxon>
        <taxon>Aspergillus</taxon>
        <taxon>Aspergillus subgen. Circumdati</taxon>
    </lineage>
</organism>
<keyword evidence="3" id="KW-0805">Transcription regulation</keyword>
<protein>
    <recommendedName>
        <fullName evidence="8">Zn(2)-C6 fungal-type domain-containing protein</fullName>
    </recommendedName>
</protein>
<dbReference type="InterPro" id="IPR050815">
    <property type="entry name" value="TF_fung"/>
</dbReference>
<dbReference type="Gene3D" id="4.10.240.10">
    <property type="entry name" value="Zn(2)-C6 fungal-type DNA-binding domain"/>
    <property type="match status" value="2"/>
</dbReference>
<feature type="region of interest" description="Disordered" evidence="7">
    <location>
        <begin position="6"/>
        <end position="30"/>
    </location>
</feature>
<dbReference type="SMART" id="SM00066">
    <property type="entry name" value="GAL4"/>
    <property type="match status" value="2"/>
</dbReference>
<dbReference type="GO" id="GO:0000981">
    <property type="term" value="F:DNA-binding transcription factor activity, RNA polymerase II-specific"/>
    <property type="evidence" value="ECO:0007669"/>
    <property type="project" value="InterPro"/>
</dbReference>
<evidence type="ECO:0000256" key="7">
    <source>
        <dbReference type="SAM" id="MobiDB-lite"/>
    </source>
</evidence>
<evidence type="ECO:0000256" key="3">
    <source>
        <dbReference type="ARBA" id="ARBA00023015"/>
    </source>
</evidence>
<evidence type="ECO:0000259" key="8">
    <source>
        <dbReference type="PROSITE" id="PS50048"/>
    </source>
</evidence>
<evidence type="ECO:0000313" key="9">
    <source>
        <dbReference type="EMBL" id="PYH94463.1"/>
    </source>
</evidence>
<dbReference type="GO" id="GO:0005634">
    <property type="term" value="C:nucleus"/>
    <property type="evidence" value="ECO:0007669"/>
    <property type="project" value="UniProtKB-SubCell"/>
</dbReference>
<dbReference type="CDD" id="cd00067">
    <property type="entry name" value="GAL4"/>
    <property type="match status" value="2"/>
</dbReference>
<keyword evidence="5" id="KW-0804">Transcription</keyword>
<dbReference type="CDD" id="cd12148">
    <property type="entry name" value="fungal_TF_MHR"/>
    <property type="match status" value="1"/>
</dbReference>
<evidence type="ECO:0000313" key="10">
    <source>
        <dbReference type="Proteomes" id="UP000247810"/>
    </source>
</evidence>
<evidence type="ECO:0000256" key="6">
    <source>
        <dbReference type="ARBA" id="ARBA00023242"/>
    </source>
</evidence>
<feature type="region of interest" description="Disordered" evidence="7">
    <location>
        <begin position="161"/>
        <end position="207"/>
    </location>
</feature>
<dbReference type="Pfam" id="PF00172">
    <property type="entry name" value="Zn_clus"/>
    <property type="match status" value="2"/>
</dbReference>
<feature type="domain" description="Zn(2)-C6 fungal-type" evidence="8">
    <location>
        <begin position="52"/>
        <end position="82"/>
    </location>
</feature>
<dbReference type="PROSITE" id="PS50048">
    <property type="entry name" value="ZN2_CY6_FUNGAL_2"/>
    <property type="match status" value="2"/>
</dbReference>
<dbReference type="AlphaFoldDB" id="A0A319DT29"/>
<dbReference type="GO" id="GO:0009893">
    <property type="term" value="P:positive regulation of metabolic process"/>
    <property type="evidence" value="ECO:0007669"/>
    <property type="project" value="UniProtKB-ARBA"/>
</dbReference>
<dbReference type="GO" id="GO:0008270">
    <property type="term" value="F:zinc ion binding"/>
    <property type="evidence" value="ECO:0007669"/>
    <property type="project" value="InterPro"/>
</dbReference>
<keyword evidence="6" id="KW-0539">Nucleus</keyword>
<name>A0A319DT29_9EURO</name>
<keyword evidence="10" id="KW-1185">Reference proteome</keyword>
<feature type="domain" description="Zn(2)-C6 fungal-type" evidence="8">
    <location>
        <begin position="108"/>
        <end position="138"/>
    </location>
</feature>